<gene>
    <name evidence="1" type="ORF">PCOR1329_LOCUS51786</name>
</gene>
<evidence type="ECO:0000313" key="1">
    <source>
        <dbReference type="EMBL" id="CAK0863700.1"/>
    </source>
</evidence>
<dbReference type="Proteomes" id="UP001189429">
    <property type="component" value="Unassembled WGS sequence"/>
</dbReference>
<organism evidence="1 2">
    <name type="scientific">Prorocentrum cordatum</name>
    <dbReference type="NCBI Taxonomy" id="2364126"/>
    <lineage>
        <taxon>Eukaryota</taxon>
        <taxon>Sar</taxon>
        <taxon>Alveolata</taxon>
        <taxon>Dinophyceae</taxon>
        <taxon>Prorocentrales</taxon>
        <taxon>Prorocentraceae</taxon>
        <taxon>Prorocentrum</taxon>
    </lineage>
</organism>
<name>A0ABN9UUD8_9DINO</name>
<reference evidence="1" key="1">
    <citation type="submission" date="2023-10" db="EMBL/GenBank/DDBJ databases">
        <authorList>
            <person name="Chen Y."/>
            <person name="Shah S."/>
            <person name="Dougan E. K."/>
            <person name="Thang M."/>
            <person name="Chan C."/>
        </authorList>
    </citation>
    <scope>NUCLEOTIDE SEQUENCE [LARGE SCALE GENOMIC DNA]</scope>
</reference>
<evidence type="ECO:0000313" key="2">
    <source>
        <dbReference type="Proteomes" id="UP001189429"/>
    </source>
</evidence>
<comment type="caution">
    <text evidence="1">The sequence shown here is derived from an EMBL/GenBank/DDBJ whole genome shotgun (WGS) entry which is preliminary data.</text>
</comment>
<dbReference type="EMBL" id="CAUYUJ010016287">
    <property type="protein sequence ID" value="CAK0863700.1"/>
    <property type="molecule type" value="Genomic_DNA"/>
</dbReference>
<protein>
    <submittedName>
        <fullName evidence="1">Uncharacterized protein</fullName>
    </submittedName>
</protein>
<proteinExistence type="predicted"/>
<accession>A0ABN9UUD8</accession>
<keyword evidence="2" id="KW-1185">Reference proteome</keyword>
<sequence length="99" mass="11122">MRGGDGYLRFEFCKYGVLLPGTSLRILARTKQRYACTSFFYTDEASKQKVLKITFAGQCTDAAEKEYNILVFAAVIQEAHTLCTCCVDSMRGQKMVASR</sequence>